<protein>
    <submittedName>
        <fullName evidence="2">Uncharacterized protein</fullName>
    </submittedName>
</protein>
<feature type="compositionally biased region" description="Polar residues" evidence="1">
    <location>
        <begin position="27"/>
        <end position="38"/>
    </location>
</feature>
<comment type="caution">
    <text evidence="2">The sequence shown here is derived from an EMBL/GenBank/DDBJ whole genome shotgun (WGS) entry which is preliminary data.</text>
</comment>
<feature type="region of interest" description="Disordered" evidence="1">
    <location>
        <begin position="1"/>
        <end position="39"/>
    </location>
</feature>
<proteinExistence type="predicted"/>
<evidence type="ECO:0000313" key="3">
    <source>
        <dbReference type="Proteomes" id="UP000078240"/>
    </source>
</evidence>
<name>A0A179H7H4_PURLI</name>
<organism evidence="2 3">
    <name type="scientific">Purpureocillium lilacinum</name>
    <name type="common">Paecilomyces lilacinus</name>
    <dbReference type="NCBI Taxonomy" id="33203"/>
    <lineage>
        <taxon>Eukaryota</taxon>
        <taxon>Fungi</taxon>
        <taxon>Dikarya</taxon>
        <taxon>Ascomycota</taxon>
        <taxon>Pezizomycotina</taxon>
        <taxon>Sordariomycetes</taxon>
        <taxon>Hypocreomycetidae</taxon>
        <taxon>Hypocreales</taxon>
        <taxon>Ophiocordycipitaceae</taxon>
        <taxon>Purpureocillium</taxon>
    </lineage>
</organism>
<evidence type="ECO:0000313" key="2">
    <source>
        <dbReference type="EMBL" id="OAQ86104.1"/>
    </source>
</evidence>
<dbReference type="EMBL" id="LSBH01000001">
    <property type="protein sequence ID" value="OAQ86104.1"/>
    <property type="molecule type" value="Genomic_DNA"/>
</dbReference>
<dbReference type="Proteomes" id="UP000078240">
    <property type="component" value="Unassembled WGS sequence"/>
</dbReference>
<reference evidence="2 3" key="1">
    <citation type="submission" date="2016-01" db="EMBL/GenBank/DDBJ databases">
        <title>Biosynthesis of antibiotic leucinostatins and their inhibition on Phytophthora in bio-control Purpureocillium lilacinum.</title>
        <authorList>
            <person name="Wang G."/>
            <person name="Liu Z."/>
            <person name="Lin R."/>
            <person name="Li E."/>
            <person name="Mao Z."/>
            <person name="Ling J."/>
            <person name="Yin W."/>
            <person name="Xie B."/>
        </authorList>
    </citation>
    <scope>NUCLEOTIDE SEQUENCE [LARGE SCALE GENOMIC DNA]</scope>
    <source>
        <strain evidence="2">PLBJ-1</strain>
    </source>
</reference>
<accession>A0A179H7H4</accession>
<gene>
    <name evidence="2" type="ORF">VFPBJ_00144</name>
</gene>
<evidence type="ECO:0000256" key="1">
    <source>
        <dbReference type="SAM" id="MobiDB-lite"/>
    </source>
</evidence>
<dbReference type="AlphaFoldDB" id="A0A179H7H4"/>
<sequence length="124" mass="13367">MEKIVGESWREDWARVGGGGRRGGRPNDQTGSDLTAPQHSLLPSLAPIRSQPGHSIAALIEWGGPIPEGLVGLRRRGKSTRSGFELRLARRRRVCSVPETEPGGTPQPTFFPATTQLVTTTSTV</sequence>
<feature type="compositionally biased region" description="Basic and acidic residues" evidence="1">
    <location>
        <begin position="1"/>
        <end position="14"/>
    </location>
</feature>